<dbReference type="EMBL" id="FNNG01000002">
    <property type="protein sequence ID" value="SDW48183.1"/>
    <property type="molecule type" value="Genomic_DNA"/>
</dbReference>
<dbReference type="AlphaFoldDB" id="A0A1H2TW95"/>
<protein>
    <recommendedName>
        <fullName evidence="4">Cyclic lactone autoinducer peptide</fullName>
    </recommendedName>
</protein>
<evidence type="ECO:0000313" key="2">
    <source>
        <dbReference type="EMBL" id="SDW48183.1"/>
    </source>
</evidence>
<gene>
    <name evidence="2" type="ORF">SAMN05660923_00827</name>
</gene>
<proteinExistence type="predicted"/>
<feature type="signal peptide" evidence="1">
    <location>
        <begin position="1"/>
        <end position="26"/>
    </location>
</feature>
<accession>A0A1H2TW95</accession>
<dbReference type="Proteomes" id="UP000198828">
    <property type="component" value="Unassembled WGS sequence"/>
</dbReference>
<evidence type="ECO:0008006" key="4">
    <source>
        <dbReference type="Google" id="ProtNLM"/>
    </source>
</evidence>
<dbReference type="RefSeq" id="WP_268807605.1">
    <property type="nucleotide sequence ID" value="NZ_BSYN01000014.1"/>
</dbReference>
<keyword evidence="3" id="KW-1185">Reference proteome</keyword>
<keyword evidence="1" id="KW-0732">Signal</keyword>
<reference evidence="2 3" key="1">
    <citation type="submission" date="2016-10" db="EMBL/GenBank/DDBJ databases">
        <authorList>
            <person name="de Groot N.N."/>
        </authorList>
    </citation>
    <scope>NUCLEOTIDE SEQUENCE [LARGE SCALE GENOMIC DNA]</scope>
    <source>
        <strain evidence="2 3">DSM 23310</strain>
    </source>
</reference>
<feature type="chain" id="PRO_5011461855" description="Cyclic lactone autoinducer peptide" evidence="1">
    <location>
        <begin position="27"/>
        <end position="44"/>
    </location>
</feature>
<organism evidence="2 3">
    <name type="scientific">Tepidimicrobium xylanilyticum</name>
    <dbReference type="NCBI Taxonomy" id="1123352"/>
    <lineage>
        <taxon>Bacteria</taxon>
        <taxon>Bacillati</taxon>
        <taxon>Bacillota</taxon>
        <taxon>Tissierellia</taxon>
        <taxon>Tissierellales</taxon>
        <taxon>Tepidimicrobiaceae</taxon>
        <taxon>Tepidimicrobium</taxon>
    </lineage>
</organism>
<evidence type="ECO:0000313" key="3">
    <source>
        <dbReference type="Proteomes" id="UP000198828"/>
    </source>
</evidence>
<evidence type="ECO:0000256" key="1">
    <source>
        <dbReference type="SAM" id="SignalP"/>
    </source>
</evidence>
<name>A0A1H2TW95_9FIRM</name>
<sequence length="44" mass="4737">MDFKKKIALLLSIVTIIVSLSTAAFAGPIHAPPSPIRDSIVEKF</sequence>